<sequence length="308" mass="34125">MEHSVFNCPRLKSNGSADIGISDGWTLVTKKKSPGNSSPDSNGKMVKSQSNSNIPAQSSILIIGPDPRLTKNVVAGKYEIKSRNSETSSDQYPKVINNTHREVRRKEEIKWGNSFSLNISKANAIPSVVVIAKAKEPKIADKRENMSSTLSETDPSPLLTYGKQDDTIITELPPESLVKSIEEGSSSEKDIVSQPPVSNISPLMLSSLDQSPVSLPPILTFSSQRSPASMEKMKLSIDLRKLEWNIHYFTNTPVDPNRLFKVIEEHSVHYTSPISLECPSQKAYISEDVKSDDQPSPREETHLIRKRG</sequence>
<reference evidence="2" key="1">
    <citation type="submission" date="2020-09" db="EMBL/GenBank/DDBJ databases">
        <title>Genome-Enabled Discovery of Anthraquinone Biosynthesis in Senna tora.</title>
        <authorList>
            <person name="Kang S.-H."/>
            <person name="Pandey R.P."/>
            <person name="Lee C.-M."/>
            <person name="Sim J.-S."/>
            <person name="Jeong J.-T."/>
            <person name="Choi B.-S."/>
            <person name="Jung M."/>
            <person name="Ginzburg D."/>
            <person name="Zhao K."/>
            <person name="Won S.Y."/>
            <person name="Oh T.-J."/>
            <person name="Yu Y."/>
            <person name="Kim N.-H."/>
            <person name="Lee O.R."/>
            <person name="Lee T.-H."/>
            <person name="Bashyal P."/>
            <person name="Kim T.-S."/>
            <person name="Lee W.-H."/>
            <person name="Kawkins C."/>
            <person name="Kim C.-K."/>
            <person name="Kim J.S."/>
            <person name="Ahn B.O."/>
            <person name="Rhee S.Y."/>
            <person name="Sohng J.K."/>
        </authorList>
    </citation>
    <scope>NUCLEOTIDE SEQUENCE</scope>
    <source>
        <tissue evidence="2">Leaf</tissue>
    </source>
</reference>
<organism evidence="2 3">
    <name type="scientific">Senna tora</name>
    <dbReference type="NCBI Taxonomy" id="362788"/>
    <lineage>
        <taxon>Eukaryota</taxon>
        <taxon>Viridiplantae</taxon>
        <taxon>Streptophyta</taxon>
        <taxon>Embryophyta</taxon>
        <taxon>Tracheophyta</taxon>
        <taxon>Spermatophyta</taxon>
        <taxon>Magnoliopsida</taxon>
        <taxon>eudicotyledons</taxon>
        <taxon>Gunneridae</taxon>
        <taxon>Pentapetalae</taxon>
        <taxon>rosids</taxon>
        <taxon>fabids</taxon>
        <taxon>Fabales</taxon>
        <taxon>Fabaceae</taxon>
        <taxon>Caesalpinioideae</taxon>
        <taxon>Cassia clade</taxon>
        <taxon>Senna</taxon>
    </lineage>
</organism>
<gene>
    <name evidence="2" type="ORF">G2W53_014465</name>
</gene>
<accession>A0A834WTJ0</accession>
<feature type="region of interest" description="Disordered" evidence="1">
    <location>
        <begin position="285"/>
        <end position="308"/>
    </location>
</feature>
<protein>
    <submittedName>
        <fullName evidence="2">Uncharacterized protein</fullName>
    </submittedName>
</protein>
<feature type="compositionally biased region" description="Polar residues" evidence="1">
    <location>
        <begin position="34"/>
        <end position="59"/>
    </location>
</feature>
<dbReference type="AlphaFoldDB" id="A0A834WTJ0"/>
<proteinExistence type="predicted"/>
<dbReference type="EMBL" id="JAAIUW010000005">
    <property type="protein sequence ID" value="KAF7832132.1"/>
    <property type="molecule type" value="Genomic_DNA"/>
</dbReference>
<evidence type="ECO:0000256" key="1">
    <source>
        <dbReference type="SAM" id="MobiDB-lite"/>
    </source>
</evidence>
<feature type="region of interest" description="Disordered" evidence="1">
    <location>
        <begin position="30"/>
        <end position="59"/>
    </location>
</feature>
<keyword evidence="3" id="KW-1185">Reference proteome</keyword>
<dbReference type="Proteomes" id="UP000634136">
    <property type="component" value="Unassembled WGS sequence"/>
</dbReference>
<name>A0A834WTJ0_9FABA</name>
<evidence type="ECO:0000313" key="3">
    <source>
        <dbReference type="Proteomes" id="UP000634136"/>
    </source>
</evidence>
<evidence type="ECO:0000313" key="2">
    <source>
        <dbReference type="EMBL" id="KAF7832132.1"/>
    </source>
</evidence>
<comment type="caution">
    <text evidence="2">The sequence shown here is derived from an EMBL/GenBank/DDBJ whole genome shotgun (WGS) entry which is preliminary data.</text>
</comment>